<evidence type="ECO:0000259" key="6">
    <source>
        <dbReference type="Pfam" id="PF18052"/>
    </source>
</evidence>
<comment type="similarity">
    <text evidence="1">Belongs to the disease resistance NB-LRR family.</text>
</comment>
<name>A0A453QA18_AEGTS</name>
<keyword evidence="2" id="KW-0433">Leucine-rich repeat</keyword>
<dbReference type="Gene3D" id="1.20.5.4130">
    <property type="match status" value="1"/>
</dbReference>
<dbReference type="InterPro" id="IPR038005">
    <property type="entry name" value="RX-like_CC"/>
</dbReference>
<keyword evidence="4" id="KW-0547">Nucleotide-binding</keyword>
<reference evidence="7" key="5">
    <citation type="journal article" date="2021" name="G3 (Bethesda)">
        <title>Aegilops tauschii genome assembly Aet v5.0 features greater sequence contiguity and improved annotation.</title>
        <authorList>
            <person name="Wang L."/>
            <person name="Zhu T."/>
            <person name="Rodriguez J.C."/>
            <person name="Deal K.R."/>
            <person name="Dubcovsky J."/>
            <person name="McGuire P.E."/>
            <person name="Lux T."/>
            <person name="Spannagl M."/>
            <person name="Mayer K.F.X."/>
            <person name="Baldrich P."/>
            <person name="Meyers B.C."/>
            <person name="Huo N."/>
            <person name="Gu Y.Q."/>
            <person name="Zhou H."/>
            <person name="Devos K.M."/>
            <person name="Bennetzen J.L."/>
            <person name="Unver T."/>
            <person name="Budak H."/>
            <person name="Gulick P.J."/>
            <person name="Galiba G."/>
            <person name="Kalapos B."/>
            <person name="Nelson D.R."/>
            <person name="Li P."/>
            <person name="You F.M."/>
            <person name="Luo M.C."/>
            <person name="Dvorak J."/>
        </authorList>
    </citation>
    <scope>NUCLEOTIDE SEQUENCE [LARGE SCALE GENOMIC DNA]</scope>
    <source>
        <strain evidence="7">cv. AL8/78</strain>
    </source>
</reference>
<keyword evidence="3" id="KW-0677">Repeat</keyword>
<evidence type="ECO:0000256" key="3">
    <source>
        <dbReference type="ARBA" id="ARBA00022737"/>
    </source>
</evidence>
<dbReference type="PANTHER" id="PTHR19338:SF71">
    <property type="entry name" value="AAA+ ATPASE DOMAIN-CONTAINING PROTEIN"/>
    <property type="match status" value="1"/>
</dbReference>
<evidence type="ECO:0000256" key="4">
    <source>
        <dbReference type="ARBA" id="ARBA00022741"/>
    </source>
</evidence>
<accession>A0A453QA18</accession>
<evidence type="ECO:0000256" key="1">
    <source>
        <dbReference type="ARBA" id="ARBA00008894"/>
    </source>
</evidence>
<dbReference type="GO" id="GO:0006952">
    <property type="term" value="P:defense response"/>
    <property type="evidence" value="ECO:0007669"/>
    <property type="project" value="UniProtKB-KW"/>
</dbReference>
<organism evidence="7 8">
    <name type="scientific">Aegilops tauschii subsp. strangulata</name>
    <name type="common">Goatgrass</name>
    <dbReference type="NCBI Taxonomy" id="200361"/>
    <lineage>
        <taxon>Eukaryota</taxon>
        <taxon>Viridiplantae</taxon>
        <taxon>Streptophyta</taxon>
        <taxon>Embryophyta</taxon>
        <taxon>Tracheophyta</taxon>
        <taxon>Spermatophyta</taxon>
        <taxon>Magnoliopsida</taxon>
        <taxon>Liliopsida</taxon>
        <taxon>Poales</taxon>
        <taxon>Poaceae</taxon>
        <taxon>BOP clade</taxon>
        <taxon>Pooideae</taxon>
        <taxon>Triticodae</taxon>
        <taxon>Triticeae</taxon>
        <taxon>Triticinae</taxon>
        <taxon>Aegilops</taxon>
    </lineage>
</organism>
<dbReference type="STRING" id="200361.A0A453QA18"/>
<dbReference type="Gramene" id="AET7Gv20011000.1">
    <property type="protein sequence ID" value="AET7Gv20011000.1"/>
    <property type="gene ID" value="AET7Gv20011000"/>
</dbReference>
<dbReference type="Proteomes" id="UP000015105">
    <property type="component" value="Chromosome 7D"/>
</dbReference>
<evidence type="ECO:0000256" key="5">
    <source>
        <dbReference type="ARBA" id="ARBA00022821"/>
    </source>
</evidence>
<dbReference type="AlphaFoldDB" id="A0A453QA18"/>
<dbReference type="Pfam" id="PF18052">
    <property type="entry name" value="Rx_N"/>
    <property type="match status" value="1"/>
</dbReference>
<evidence type="ECO:0000313" key="8">
    <source>
        <dbReference type="Proteomes" id="UP000015105"/>
    </source>
</evidence>
<feature type="domain" description="Disease resistance N-terminal" evidence="6">
    <location>
        <begin position="21"/>
        <end position="107"/>
    </location>
</feature>
<sequence length="227" mass="25518">HYCTRKPSCSERAMDHATGGMGSLLLKLGELLKEENELQKGIKEDVQYLQRELRSMHAALRKVGDVPRDQLDEQVKLWANEVSDLSYRMEDTIDKFLIRVEGPELDDKPHKLKQLVKMCDLFTKGKARHAIGKEIKGIKASVQEVAARRDRYKVKDVVPNPTGPIMVDPRLSALYKDRKELVGIDDSLNELTEKLSDGDGDLSKQLKILSVFGFGGLGKDNSCQSIV</sequence>
<dbReference type="CDD" id="cd14798">
    <property type="entry name" value="RX-CC_like"/>
    <property type="match status" value="1"/>
</dbReference>
<reference evidence="8" key="2">
    <citation type="journal article" date="2017" name="Nat. Plants">
        <title>The Aegilops tauschii genome reveals multiple impacts of transposons.</title>
        <authorList>
            <person name="Zhao G."/>
            <person name="Zou C."/>
            <person name="Li K."/>
            <person name="Wang K."/>
            <person name="Li T."/>
            <person name="Gao L."/>
            <person name="Zhang X."/>
            <person name="Wang H."/>
            <person name="Yang Z."/>
            <person name="Liu X."/>
            <person name="Jiang W."/>
            <person name="Mao L."/>
            <person name="Kong X."/>
            <person name="Jiao Y."/>
            <person name="Jia J."/>
        </authorList>
    </citation>
    <scope>NUCLEOTIDE SEQUENCE [LARGE SCALE GENOMIC DNA]</scope>
    <source>
        <strain evidence="8">cv. AL8/78</strain>
    </source>
</reference>
<reference evidence="7" key="4">
    <citation type="submission" date="2019-03" db="UniProtKB">
        <authorList>
            <consortium name="EnsemblPlants"/>
        </authorList>
    </citation>
    <scope>IDENTIFICATION</scope>
</reference>
<dbReference type="EnsemblPlants" id="AET7Gv20011000.1">
    <property type="protein sequence ID" value="AET7Gv20011000.1"/>
    <property type="gene ID" value="AET7Gv20011000"/>
</dbReference>
<proteinExistence type="inferred from homology"/>
<dbReference type="PANTHER" id="PTHR19338">
    <property type="entry name" value="TRANSLOCASE OF INNER MITOCHONDRIAL MEMBRANE 13 HOMOLOG"/>
    <property type="match status" value="1"/>
</dbReference>
<protein>
    <recommendedName>
        <fullName evidence="6">Disease resistance N-terminal domain-containing protein</fullName>
    </recommendedName>
</protein>
<evidence type="ECO:0000313" key="7">
    <source>
        <dbReference type="EnsemblPlants" id="AET7Gv20011000.1"/>
    </source>
</evidence>
<reference evidence="8" key="1">
    <citation type="journal article" date="2014" name="Science">
        <title>Ancient hybridizations among the ancestral genomes of bread wheat.</title>
        <authorList>
            <consortium name="International Wheat Genome Sequencing Consortium,"/>
            <person name="Marcussen T."/>
            <person name="Sandve S.R."/>
            <person name="Heier L."/>
            <person name="Spannagl M."/>
            <person name="Pfeifer M."/>
            <person name="Jakobsen K.S."/>
            <person name="Wulff B.B."/>
            <person name="Steuernagel B."/>
            <person name="Mayer K.F."/>
            <person name="Olsen O.A."/>
        </authorList>
    </citation>
    <scope>NUCLEOTIDE SEQUENCE [LARGE SCALE GENOMIC DNA]</scope>
    <source>
        <strain evidence="8">cv. AL8/78</strain>
    </source>
</reference>
<keyword evidence="8" id="KW-1185">Reference proteome</keyword>
<evidence type="ECO:0000256" key="2">
    <source>
        <dbReference type="ARBA" id="ARBA00022614"/>
    </source>
</evidence>
<keyword evidence="5" id="KW-0611">Plant defense</keyword>
<reference evidence="7" key="3">
    <citation type="journal article" date="2017" name="Nature">
        <title>Genome sequence of the progenitor of the wheat D genome Aegilops tauschii.</title>
        <authorList>
            <person name="Luo M.C."/>
            <person name="Gu Y.Q."/>
            <person name="Puiu D."/>
            <person name="Wang H."/>
            <person name="Twardziok S.O."/>
            <person name="Deal K.R."/>
            <person name="Huo N."/>
            <person name="Zhu T."/>
            <person name="Wang L."/>
            <person name="Wang Y."/>
            <person name="McGuire P.E."/>
            <person name="Liu S."/>
            <person name="Long H."/>
            <person name="Ramasamy R.K."/>
            <person name="Rodriguez J.C."/>
            <person name="Van S.L."/>
            <person name="Yuan L."/>
            <person name="Wang Z."/>
            <person name="Xia Z."/>
            <person name="Xiao L."/>
            <person name="Anderson O.D."/>
            <person name="Ouyang S."/>
            <person name="Liang Y."/>
            <person name="Zimin A.V."/>
            <person name="Pertea G."/>
            <person name="Qi P."/>
            <person name="Bennetzen J.L."/>
            <person name="Dai X."/>
            <person name="Dawson M.W."/>
            <person name="Muller H.G."/>
            <person name="Kugler K."/>
            <person name="Rivarola-Duarte L."/>
            <person name="Spannagl M."/>
            <person name="Mayer K.F.X."/>
            <person name="Lu F.H."/>
            <person name="Bevan M.W."/>
            <person name="Leroy P."/>
            <person name="Li P."/>
            <person name="You F.M."/>
            <person name="Sun Q."/>
            <person name="Liu Z."/>
            <person name="Lyons E."/>
            <person name="Wicker T."/>
            <person name="Salzberg S.L."/>
            <person name="Devos K.M."/>
            <person name="Dvorak J."/>
        </authorList>
    </citation>
    <scope>NUCLEOTIDE SEQUENCE [LARGE SCALE GENOMIC DNA]</scope>
    <source>
        <strain evidence="7">cv. AL8/78</strain>
    </source>
</reference>
<dbReference type="GO" id="GO:0000166">
    <property type="term" value="F:nucleotide binding"/>
    <property type="evidence" value="ECO:0007669"/>
    <property type="project" value="UniProtKB-KW"/>
</dbReference>
<dbReference type="InterPro" id="IPR041118">
    <property type="entry name" value="Rx_N"/>
</dbReference>